<organism evidence="2 3">
    <name type="scientific">Amycolatopsis dendrobii</name>
    <dbReference type="NCBI Taxonomy" id="2760662"/>
    <lineage>
        <taxon>Bacteria</taxon>
        <taxon>Bacillati</taxon>
        <taxon>Actinomycetota</taxon>
        <taxon>Actinomycetes</taxon>
        <taxon>Pseudonocardiales</taxon>
        <taxon>Pseudonocardiaceae</taxon>
        <taxon>Amycolatopsis</taxon>
    </lineage>
</organism>
<feature type="region of interest" description="Disordered" evidence="1">
    <location>
        <begin position="133"/>
        <end position="163"/>
    </location>
</feature>
<reference evidence="2 3" key="1">
    <citation type="submission" date="2020-08" db="EMBL/GenBank/DDBJ databases">
        <title>Amycolatopsis sp. nov. DR6-1 isolated from Dendrobium heterocarpum.</title>
        <authorList>
            <person name="Tedsree N."/>
            <person name="Kuncharoen N."/>
            <person name="Likhitwitayawuid K."/>
            <person name="Tanasupawat S."/>
        </authorList>
    </citation>
    <scope>NUCLEOTIDE SEQUENCE [LARGE SCALE GENOMIC DNA]</scope>
    <source>
        <strain evidence="2 3">DR6-1</strain>
    </source>
</reference>
<protein>
    <submittedName>
        <fullName evidence="2">Uncharacterized protein</fullName>
    </submittedName>
</protein>
<dbReference type="EMBL" id="JACGZW010000001">
    <property type="protein sequence ID" value="MBB1151619.1"/>
    <property type="molecule type" value="Genomic_DNA"/>
</dbReference>
<proteinExistence type="predicted"/>
<name>A0A7W3Z8F5_9PSEU</name>
<dbReference type="Pfam" id="PF20062">
    <property type="entry name" value="DUF6461"/>
    <property type="match status" value="1"/>
</dbReference>
<sequence>MTNTLNHLAWLENNGPLQDIFCVSFVRRLDPPEVLRRFGADAGEQLAFAELNSRVAEYVGQTQGGNGGGHVGVVSCGEWSVAIEPFGWRGNLPEVIAGLSKESEVVAVNRHDFAEAHFVHAVDGTVMTGFAPRMPSRRYGSEPDRLTPLMRESGLDPGQEERPSHPIAAAFAVAAGMTGVVFTPEFLERTLLVGDIRT</sequence>
<evidence type="ECO:0000313" key="2">
    <source>
        <dbReference type="EMBL" id="MBB1151619.1"/>
    </source>
</evidence>
<dbReference type="Proteomes" id="UP000526734">
    <property type="component" value="Unassembled WGS sequence"/>
</dbReference>
<keyword evidence="3" id="KW-1185">Reference proteome</keyword>
<gene>
    <name evidence="2" type="ORF">H4281_00590</name>
</gene>
<evidence type="ECO:0000256" key="1">
    <source>
        <dbReference type="SAM" id="MobiDB-lite"/>
    </source>
</evidence>
<comment type="caution">
    <text evidence="2">The sequence shown here is derived from an EMBL/GenBank/DDBJ whole genome shotgun (WGS) entry which is preliminary data.</text>
</comment>
<dbReference type="AlphaFoldDB" id="A0A7W3Z8F5"/>
<accession>A0A7W3Z8F5</accession>
<evidence type="ECO:0000313" key="3">
    <source>
        <dbReference type="Proteomes" id="UP000526734"/>
    </source>
</evidence>
<dbReference type="InterPro" id="IPR045592">
    <property type="entry name" value="DUF6461"/>
</dbReference>
<dbReference type="RefSeq" id="WP_182888867.1">
    <property type="nucleotide sequence ID" value="NZ_JACGZW010000001.1"/>
</dbReference>